<dbReference type="GO" id="GO:0001046">
    <property type="term" value="F:core promoter sequence-specific DNA binding"/>
    <property type="evidence" value="ECO:0007669"/>
    <property type="project" value="TreeGrafter"/>
</dbReference>
<comment type="caution">
    <text evidence="7">The sequence shown here is derived from an EMBL/GenBank/DDBJ whole genome shotgun (WGS) entry which is preliminary data.</text>
</comment>
<accession>A0AAV9XUS3</accession>
<proteinExistence type="inferred from homology"/>
<keyword evidence="4" id="KW-0238">DNA-binding</keyword>
<comment type="subcellular location">
    <subcellularLocation>
        <location evidence="1">Nucleus</location>
    </subcellularLocation>
</comment>
<dbReference type="Proteomes" id="UP001311799">
    <property type="component" value="Unassembled WGS sequence"/>
</dbReference>
<dbReference type="GO" id="GO:0001006">
    <property type="term" value="F:RNA polymerase III type 3 promoter sequence-specific DNA binding"/>
    <property type="evidence" value="ECO:0007669"/>
    <property type="project" value="TreeGrafter"/>
</dbReference>
<keyword evidence="5" id="KW-0804">Transcription</keyword>
<evidence type="ECO:0000256" key="3">
    <source>
        <dbReference type="ARBA" id="ARBA00023015"/>
    </source>
</evidence>
<evidence type="ECO:0000256" key="2">
    <source>
        <dbReference type="ARBA" id="ARBA00010410"/>
    </source>
</evidence>
<dbReference type="EMBL" id="JAWDEY010000034">
    <property type="protein sequence ID" value="KAK6588363.1"/>
    <property type="molecule type" value="Genomic_DNA"/>
</dbReference>
<dbReference type="GO" id="GO:0042796">
    <property type="term" value="P:snRNA transcription by RNA polymerase III"/>
    <property type="evidence" value="ECO:0007669"/>
    <property type="project" value="TreeGrafter"/>
</dbReference>
<keyword evidence="3" id="KW-0805">Transcription regulation</keyword>
<dbReference type="GO" id="GO:0019185">
    <property type="term" value="C:snRNA-activating protein complex"/>
    <property type="evidence" value="ECO:0007669"/>
    <property type="project" value="TreeGrafter"/>
</dbReference>
<protein>
    <recommendedName>
        <fullName evidence="9">snRNA-activating protein complex subunit 3</fullName>
    </recommendedName>
</protein>
<sequence length="431" mass="49759">MIGEVDKYYENTYLNTAFPEKIRSTNDFKRDYFDIKNSISELISEDVKNDEEILSYLEKNTEEIQLRTIPDEIERTINDILGSEDKCEYLKYIDTDVIEKAKNLSPTRSTQNRLSRLAGKIKSIPNDLKSYDEILSKRKNQNVLSSYILTSLSKNIRLRKQFVSVNSIVFPHYLAKTKFEKEVSDSEMDSIKINEELSIDNIENEKKKELQKVENGSVIITVSFYHQVRGMKIAEFDILDSQKLSCLKEAFKCEDSILEEELLNFNSTGGCFEIGGDLYVDLRNKNSVNYANKLVGFTKKNEKAGVYDMENLTLSQIQIPINNHCTYIHSGDCEHRVTFTNIRMFSQKYDCPYKSAYPIQTYSHSKTLTFCEICGVNQVKKAIFNAINLPRNPSQLCNSCTYAFLYDKESKQLVEKCTIRAINSSKSRNNQ</sequence>
<keyword evidence="6" id="KW-0539">Nucleus</keyword>
<evidence type="ECO:0000313" key="7">
    <source>
        <dbReference type="EMBL" id="KAK6588363.1"/>
    </source>
</evidence>
<evidence type="ECO:0000256" key="5">
    <source>
        <dbReference type="ARBA" id="ARBA00023163"/>
    </source>
</evidence>
<keyword evidence="8" id="KW-1185">Reference proteome</keyword>
<dbReference type="PANTHER" id="PTHR13421:SF16">
    <property type="entry name" value="SNRNA-ACTIVATING PROTEIN COMPLEX SUBUNIT 3"/>
    <property type="match status" value="1"/>
</dbReference>
<evidence type="ECO:0008006" key="9">
    <source>
        <dbReference type="Google" id="ProtNLM"/>
    </source>
</evidence>
<dbReference type="GO" id="GO:0003681">
    <property type="term" value="F:bent DNA binding"/>
    <property type="evidence" value="ECO:0007669"/>
    <property type="project" value="TreeGrafter"/>
</dbReference>
<evidence type="ECO:0000313" key="8">
    <source>
        <dbReference type="Proteomes" id="UP001311799"/>
    </source>
</evidence>
<gene>
    <name evidence="7" type="ORF">RS030_6849</name>
</gene>
<evidence type="ECO:0000256" key="4">
    <source>
        <dbReference type="ARBA" id="ARBA00023125"/>
    </source>
</evidence>
<dbReference type="GO" id="GO:0042795">
    <property type="term" value="P:snRNA transcription by RNA polymerase II"/>
    <property type="evidence" value="ECO:0007669"/>
    <property type="project" value="TreeGrafter"/>
</dbReference>
<dbReference type="AlphaFoldDB" id="A0AAV9XUS3"/>
<dbReference type="PANTHER" id="PTHR13421">
    <property type="entry name" value="SNRNA-ACTIVATING PROTEIN COMPLEX SUBUNIT 3"/>
    <property type="match status" value="1"/>
</dbReference>
<dbReference type="InterPro" id="IPR022042">
    <property type="entry name" value="snRNA-activating_su3"/>
</dbReference>
<evidence type="ECO:0000256" key="1">
    <source>
        <dbReference type="ARBA" id="ARBA00004123"/>
    </source>
</evidence>
<dbReference type="Pfam" id="PF12251">
    <property type="entry name" value="SNAPC3"/>
    <property type="match status" value="1"/>
</dbReference>
<name>A0AAV9XUS3_9CRYT</name>
<comment type="similarity">
    <text evidence="2">Belongs to the SNAPC3/SRD2 family.</text>
</comment>
<reference evidence="7 8" key="1">
    <citation type="submission" date="2023-10" db="EMBL/GenBank/DDBJ databases">
        <title>Comparative genomics analysis reveals potential genetic determinants of host preference in Cryptosporidium xiaoi.</title>
        <authorList>
            <person name="Xiao L."/>
            <person name="Li J."/>
        </authorList>
    </citation>
    <scope>NUCLEOTIDE SEQUENCE [LARGE SCALE GENOMIC DNA]</scope>
    <source>
        <strain evidence="7 8">52996</strain>
    </source>
</reference>
<dbReference type="GO" id="GO:0000978">
    <property type="term" value="F:RNA polymerase II cis-regulatory region sequence-specific DNA binding"/>
    <property type="evidence" value="ECO:0007669"/>
    <property type="project" value="TreeGrafter"/>
</dbReference>
<dbReference type="GO" id="GO:0005634">
    <property type="term" value="C:nucleus"/>
    <property type="evidence" value="ECO:0007669"/>
    <property type="project" value="UniProtKB-SubCell"/>
</dbReference>
<evidence type="ECO:0000256" key="6">
    <source>
        <dbReference type="ARBA" id="ARBA00023242"/>
    </source>
</evidence>
<organism evidence="7 8">
    <name type="scientific">Cryptosporidium xiaoi</name>
    <dbReference type="NCBI Taxonomy" id="659607"/>
    <lineage>
        <taxon>Eukaryota</taxon>
        <taxon>Sar</taxon>
        <taxon>Alveolata</taxon>
        <taxon>Apicomplexa</taxon>
        <taxon>Conoidasida</taxon>
        <taxon>Coccidia</taxon>
        <taxon>Eucoccidiorida</taxon>
        <taxon>Eimeriorina</taxon>
        <taxon>Cryptosporidiidae</taxon>
        <taxon>Cryptosporidium</taxon>
    </lineage>
</organism>